<evidence type="ECO:0000256" key="1">
    <source>
        <dbReference type="SAM" id="MobiDB-lite"/>
    </source>
</evidence>
<feature type="transmembrane region" description="Helical" evidence="2">
    <location>
        <begin position="198"/>
        <end position="217"/>
    </location>
</feature>
<accession>A0ABT7VAL8</accession>
<reference evidence="4" key="1">
    <citation type="submission" date="2023-06" db="EMBL/GenBank/DDBJ databases">
        <title>Identification and characterization of horizontal gene transfer across gut microbiota members of farm animals based on homology search.</title>
        <authorList>
            <person name="Zeman M."/>
            <person name="Kubasova T."/>
            <person name="Jahodarova E."/>
            <person name="Nykrynova M."/>
            <person name="Rychlik I."/>
        </authorList>
    </citation>
    <scope>NUCLEOTIDE SEQUENCE [LARGE SCALE GENOMIC DNA]</scope>
    <source>
        <strain evidence="4">154_Feed</strain>
    </source>
</reference>
<keyword evidence="2" id="KW-1133">Transmembrane helix</keyword>
<keyword evidence="2" id="KW-0812">Transmembrane</keyword>
<evidence type="ECO:0000313" key="4">
    <source>
        <dbReference type="Proteomes" id="UP001529421"/>
    </source>
</evidence>
<feature type="transmembrane region" description="Helical" evidence="2">
    <location>
        <begin position="383"/>
        <end position="408"/>
    </location>
</feature>
<feature type="compositionally biased region" description="Low complexity" evidence="1">
    <location>
        <begin position="438"/>
        <end position="452"/>
    </location>
</feature>
<proteinExistence type="predicted"/>
<evidence type="ECO:0000256" key="2">
    <source>
        <dbReference type="SAM" id="Phobius"/>
    </source>
</evidence>
<feature type="transmembrane region" description="Helical" evidence="2">
    <location>
        <begin position="238"/>
        <end position="262"/>
    </location>
</feature>
<feature type="transmembrane region" description="Helical" evidence="2">
    <location>
        <begin position="760"/>
        <end position="782"/>
    </location>
</feature>
<name>A0ABT7VAL8_9ACTN</name>
<evidence type="ECO:0000313" key="3">
    <source>
        <dbReference type="EMBL" id="MDM8275544.1"/>
    </source>
</evidence>
<feature type="transmembrane region" description="Helical" evidence="2">
    <location>
        <begin position="686"/>
        <end position="711"/>
    </location>
</feature>
<sequence length="800" mass="84973">MARYAATLFCLAVRSPLLWVSVLVASALLWVGVANMPALAVSGPYDRQSMQTNFDLYEQQEASASQREWLAREPSSLLEERAQEEFVDRGRVYDLMRAATDDRSYIKAILELLRHDEQYPYAGFSHAENEASQEFYQQLLRLEDPQLYESIQEMPAIAFFTYRWQEWFSLPIVSQLLASLAAGSAEPSSSAASFSPEAHLVMMVPAVVASACVFRWKTRRRLLDAVPLVRGAASTVEVLTAAACSLLAMAAVVLPGLVWLAAKNGLGNLSYPVVYFQAGEVVATTAGEVIFQGASLCVLATLVIALVLELSCCATHRMTPGVIVASATVLAPLIPDYFDRLSPLASAAPWLPSTYLGVDKVVGGWSYFINTENDVLPIAGCDYAHGLLVLGGTALVLVTLVTAVHLFCHAVRLHRMGSVGGPSGGSASRGGAHALEHSGAASSSRDGGAMRAKGARFSPRLSARGTPDVRRAFRDGARDLPAPAATVRSTTAAYLTVLLRGAAIPAAVVCEAAVLVLPAVVPFRTGMEAYTQDAYVSRYQEHSRAQGGDLAAFSDPAFARRDIELLADAAWAPDARSFAVAAAAYEGWWAARLEEGAVLAAAAENPGIARSREEFYRRLSELDDPSIALVGSQLSPVRLVAFDARLYPALLGALPYFAAGAMAISATRRGLLRQVPVRGWRRALSVASATIVVGLVGAALAWLPVLAVALIRCGWGEVAYPVIVWDAASPGLLPWLSALVGEAGASLPAVATAGELAHLYVGRLAVTGLIASVASSAISVVVGRTVRVAGAEQEISRKEL</sequence>
<dbReference type="Proteomes" id="UP001529421">
    <property type="component" value="Unassembled WGS sequence"/>
</dbReference>
<gene>
    <name evidence="3" type="ORF">QUW28_08590</name>
</gene>
<feature type="transmembrane region" description="Helical" evidence="2">
    <location>
        <begin position="289"/>
        <end position="308"/>
    </location>
</feature>
<feature type="region of interest" description="Disordered" evidence="1">
    <location>
        <begin position="422"/>
        <end position="463"/>
    </location>
</feature>
<keyword evidence="4" id="KW-1185">Reference proteome</keyword>
<dbReference type="EMBL" id="JAUDDZ010000013">
    <property type="protein sequence ID" value="MDM8275544.1"/>
    <property type="molecule type" value="Genomic_DNA"/>
</dbReference>
<comment type="caution">
    <text evidence="3">The sequence shown here is derived from an EMBL/GenBank/DDBJ whole genome shotgun (WGS) entry which is preliminary data.</text>
</comment>
<dbReference type="RefSeq" id="WP_289545659.1">
    <property type="nucleotide sequence ID" value="NZ_JAUDDZ010000013.1"/>
</dbReference>
<reference evidence="3 4" key="2">
    <citation type="submission" date="2023-06" db="EMBL/GenBank/DDBJ databases">
        <authorList>
            <person name="Zeman M."/>
            <person name="Kubasova T."/>
            <person name="Jahodarova E."/>
            <person name="Nykrynova M."/>
            <person name="Rychlik I."/>
        </authorList>
    </citation>
    <scope>NUCLEOTIDE SEQUENCE [LARGE SCALE GENOMIC DNA]</scope>
    <source>
        <strain evidence="3 4">154_Feed</strain>
    </source>
</reference>
<protein>
    <submittedName>
        <fullName evidence="3">Uncharacterized protein</fullName>
    </submittedName>
</protein>
<keyword evidence="2" id="KW-0472">Membrane</keyword>
<feature type="transmembrane region" description="Helical" evidence="2">
    <location>
        <begin position="320"/>
        <end position="338"/>
    </location>
</feature>
<feature type="transmembrane region" description="Helical" evidence="2">
    <location>
        <begin position="646"/>
        <end position="666"/>
    </location>
</feature>
<organism evidence="3 4">
    <name type="scientific">Enorma phocaeensis</name>
    <dbReference type="NCBI Taxonomy" id="1871019"/>
    <lineage>
        <taxon>Bacteria</taxon>
        <taxon>Bacillati</taxon>
        <taxon>Actinomycetota</taxon>
        <taxon>Coriobacteriia</taxon>
        <taxon>Coriobacteriales</taxon>
        <taxon>Coriobacteriaceae</taxon>
        <taxon>Enorma</taxon>
    </lineage>
</organism>